<evidence type="ECO:0000313" key="3">
    <source>
        <dbReference type="EMBL" id="BCH36648.1"/>
    </source>
</evidence>
<feature type="compositionally biased region" description="Pro residues" evidence="1">
    <location>
        <begin position="54"/>
        <end position="63"/>
    </location>
</feature>
<evidence type="ECO:0000256" key="1">
    <source>
        <dbReference type="SAM" id="MobiDB-lite"/>
    </source>
</evidence>
<organism evidence="2">
    <name type="scientific">Aspergillus lentulus non-segmented dsRNA virus 1</name>
    <dbReference type="NCBI Taxonomy" id="2747490"/>
    <lineage>
        <taxon>Viruses</taxon>
        <taxon>Riboviria</taxon>
        <taxon>Orthornavirae</taxon>
        <taxon>Pisuviricota</taxon>
        <taxon>Duplopiviricetes</taxon>
        <taxon>Durnavirales</taxon>
        <taxon>Amalgaviridae</taxon>
        <taxon>Unirnavirus</taxon>
        <taxon>Unirnavirus aspergilli</taxon>
    </lineage>
</organism>
<feature type="region of interest" description="Disordered" evidence="1">
    <location>
        <begin position="1"/>
        <end position="67"/>
    </location>
</feature>
<dbReference type="EMBL" id="LC553705">
    <property type="protein sequence ID" value="BCH36648.1"/>
    <property type="molecule type" value="Genomic_RNA"/>
</dbReference>
<sequence length="325" mass="35574">MGARSPVEMSATPDKGKKKVEQEVAGSASATGSGTAQKSRSHEKQPPAPEKEPPPPPPHPAQPDPDVCLSGNVRDLLFAGNHPAAVLSVIQRFHHARGVSNGPRSVDDLFPRDWKVGRTPILLHASRAGEHALLEAIPLLNAWDKKGNEITFLDSGHGYDEVDRITARWKSPVEVVAAVLTAVKQQRVTDEDVLKVAQKSPEALEKLKIAAKAFKMHFLRFLDPVALRRSPEFNEVAQRYKRELRALIADQQRLVLETKAATRRVNALLGERDAALARLDPGYQPKRQTASDALASFGIQLGEEEEEVTNLAAEMGGVNLDDLDF</sequence>
<feature type="compositionally biased region" description="Basic and acidic residues" evidence="1">
    <location>
        <begin position="40"/>
        <end position="53"/>
    </location>
</feature>
<feature type="compositionally biased region" description="Low complexity" evidence="1">
    <location>
        <begin position="25"/>
        <end position="36"/>
    </location>
</feature>
<accession>A0A7I8D1H4</accession>
<proteinExistence type="predicted"/>
<evidence type="ECO:0000313" key="2">
    <source>
        <dbReference type="EMBL" id="BCH36646.1"/>
    </source>
</evidence>
<name>A0A7I8D1H4_9VIRU</name>
<protein>
    <submittedName>
        <fullName evidence="2">Uncharacterized protein</fullName>
    </submittedName>
</protein>
<dbReference type="EMBL" id="LC553704">
    <property type="protein sequence ID" value="BCH36646.1"/>
    <property type="molecule type" value="Genomic_RNA"/>
</dbReference>
<reference evidence="2" key="1">
    <citation type="submission" date="2020-06" db="EMBL/GenBank/DDBJ databases">
        <title>Discovery of novel viral sequences from mycovirus by FLDS-based high quality screening.</title>
        <authorList>
            <person name="Urayama S."/>
            <person name="Yaguchi T."/>
            <person name="Hagiwara D."/>
            <person name="Chiba Y."/>
        </authorList>
    </citation>
    <scope>NUCLEOTIDE SEQUENCE</scope>
    <source>
        <strain evidence="2">J-YC-1</strain>
        <strain evidence="3">J-YC-2</strain>
    </source>
</reference>